<reference evidence="2" key="1">
    <citation type="submission" date="2020-10" db="EMBL/GenBank/DDBJ databases">
        <authorList>
            <person name="Gilroy R."/>
        </authorList>
    </citation>
    <scope>NUCLEOTIDE SEQUENCE</scope>
    <source>
        <strain evidence="2">CHK160-1198</strain>
    </source>
</reference>
<protein>
    <submittedName>
        <fullName evidence="2">Class I SAM-dependent methyltransferase</fullName>
    </submittedName>
</protein>
<dbReference type="Proteomes" id="UP000824099">
    <property type="component" value="Unassembled WGS sequence"/>
</dbReference>
<sequence length="275" mass="31431">MLDLIHFTNLWSEIRGTQKESEAYWDGRADFFNNMKDLQERKQRQSTVINKLIEKNIINEHSLVLDIGCSVGNYTVDFAKKTKHATGTDISGKALTLAENYAHQQGVNNITFVKSDWQDILLSDRGWEKHFDLVFAAMCPGISNRKTLEKMTEASKGYCLLSMFASREDSVRNELARLCGLQSFDLHHTGNSIYCIFNILWLLGLYPEIRLENSTWENTFSLEDAIKHYTSMLGGTALTAEHKIIIRKYLASHAEDNIITEKISSKIAWIGWEAN</sequence>
<gene>
    <name evidence="2" type="ORF">IAB06_00445</name>
</gene>
<evidence type="ECO:0000259" key="1">
    <source>
        <dbReference type="Pfam" id="PF13847"/>
    </source>
</evidence>
<dbReference type="AlphaFoldDB" id="A0A9D1MNS3"/>
<evidence type="ECO:0000313" key="2">
    <source>
        <dbReference type="EMBL" id="HIU63498.1"/>
    </source>
</evidence>
<dbReference type="Gene3D" id="3.40.50.150">
    <property type="entry name" value="Vaccinia Virus protein VP39"/>
    <property type="match status" value="1"/>
</dbReference>
<keyword evidence="2" id="KW-0808">Transferase</keyword>
<keyword evidence="2" id="KW-0489">Methyltransferase</keyword>
<dbReference type="EMBL" id="DVNI01000005">
    <property type="protein sequence ID" value="HIU63498.1"/>
    <property type="molecule type" value="Genomic_DNA"/>
</dbReference>
<dbReference type="PANTHER" id="PTHR43667:SF2">
    <property type="entry name" value="FATTY ACID C-METHYL TRANSFERASE"/>
    <property type="match status" value="1"/>
</dbReference>
<organism evidence="2 3">
    <name type="scientific">Candidatus Avacidaminococcus intestinavium</name>
    <dbReference type="NCBI Taxonomy" id="2840684"/>
    <lineage>
        <taxon>Bacteria</taxon>
        <taxon>Bacillati</taxon>
        <taxon>Bacillota</taxon>
        <taxon>Negativicutes</taxon>
        <taxon>Acidaminococcales</taxon>
        <taxon>Acidaminococcaceae</taxon>
        <taxon>Acidaminococcaceae incertae sedis</taxon>
        <taxon>Candidatus Avacidaminococcus</taxon>
    </lineage>
</organism>
<accession>A0A9D1MNS3</accession>
<dbReference type="CDD" id="cd02440">
    <property type="entry name" value="AdoMet_MTases"/>
    <property type="match status" value="1"/>
</dbReference>
<dbReference type="SUPFAM" id="SSF53335">
    <property type="entry name" value="S-adenosyl-L-methionine-dependent methyltransferases"/>
    <property type="match status" value="1"/>
</dbReference>
<comment type="caution">
    <text evidence="2">The sequence shown here is derived from an EMBL/GenBank/DDBJ whole genome shotgun (WGS) entry which is preliminary data.</text>
</comment>
<dbReference type="InterPro" id="IPR029063">
    <property type="entry name" value="SAM-dependent_MTases_sf"/>
</dbReference>
<proteinExistence type="predicted"/>
<dbReference type="GO" id="GO:0008168">
    <property type="term" value="F:methyltransferase activity"/>
    <property type="evidence" value="ECO:0007669"/>
    <property type="project" value="UniProtKB-KW"/>
</dbReference>
<name>A0A9D1MNS3_9FIRM</name>
<dbReference type="InterPro" id="IPR050723">
    <property type="entry name" value="CFA/CMAS"/>
</dbReference>
<dbReference type="Pfam" id="PF13847">
    <property type="entry name" value="Methyltransf_31"/>
    <property type="match status" value="1"/>
</dbReference>
<dbReference type="GO" id="GO:0032259">
    <property type="term" value="P:methylation"/>
    <property type="evidence" value="ECO:0007669"/>
    <property type="project" value="UniProtKB-KW"/>
</dbReference>
<evidence type="ECO:0000313" key="3">
    <source>
        <dbReference type="Proteomes" id="UP000824099"/>
    </source>
</evidence>
<dbReference type="InterPro" id="IPR025714">
    <property type="entry name" value="Methyltranfer_dom"/>
</dbReference>
<dbReference type="PANTHER" id="PTHR43667">
    <property type="entry name" value="CYCLOPROPANE-FATTY-ACYL-PHOSPHOLIPID SYNTHASE"/>
    <property type="match status" value="1"/>
</dbReference>
<reference evidence="2" key="2">
    <citation type="journal article" date="2021" name="PeerJ">
        <title>Extensive microbial diversity within the chicken gut microbiome revealed by metagenomics and culture.</title>
        <authorList>
            <person name="Gilroy R."/>
            <person name="Ravi A."/>
            <person name="Getino M."/>
            <person name="Pursley I."/>
            <person name="Horton D.L."/>
            <person name="Alikhan N.F."/>
            <person name="Baker D."/>
            <person name="Gharbi K."/>
            <person name="Hall N."/>
            <person name="Watson M."/>
            <person name="Adriaenssens E.M."/>
            <person name="Foster-Nyarko E."/>
            <person name="Jarju S."/>
            <person name="Secka A."/>
            <person name="Antonio M."/>
            <person name="Oren A."/>
            <person name="Chaudhuri R.R."/>
            <person name="La Ragione R."/>
            <person name="Hildebrand F."/>
            <person name="Pallen M.J."/>
        </authorList>
    </citation>
    <scope>NUCLEOTIDE SEQUENCE</scope>
    <source>
        <strain evidence="2">CHK160-1198</strain>
    </source>
</reference>
<feature type="domain" description="Methyltransferase" evidence="1">
    <location>
        <begin position="60"/>
        <end position="165"/>
    </location>
</feature>